<accession>A0ABM1J6S6</accession>
<reference evidence="5" key="1">
    <citation type="submission" date="2025-08" db="UniProtKB">
        <authorList>
            <consortium name="RefSeq"/>
        </authorList>
    </citation>
    <scope>IDENTIFICATION</scope>
    <source>
        <tissue evidence="5">Whole body</tissue>
    </source>
</reference>
<dbReference type="InterPro" id="IPR000073">
    <property type="entry name" value="AB_hydrolase_1"/>
</dbReference>
<dbReference type="PANTHER" id="PTHR43798">
    <property type="entry name" value="MONOACYLGLYCEROL LIPASE"/>
    <property type="match status" value="1"/>
</dbReference>
<keyword evidence="4" id="KW-1185">Reference proteome</keyword>
<feature type="domain" description="AB hydrolase-1" evidence="3">
    <location>
        <begin position="53"/>
        <end position="160"/>
    </location>
</feature>
<comment type="similarity">
    <text evidence="1">Belongs to the AB hydrolase superfamily.</text>
</comment>
<dbReference type="SUPFAM" id="SSF53474">
    <property type="entry name" value="alpha/beta-Hydrolases"/>
    <property type="match status" value="1"/>
</dbReference>
<proteinExistence type="inferred from homology"/>
<evidence type="ECO:0000259" key="3">
    <source>
        <dbReference type="Pfam" id="PF00561"/>
    </source>
</evidence>
<gene>
    <name evidence="5" type="primary">LOC107072607</name>
</gene>
<name>A0ABM1J6S6_POLDO</name>
<evidence type="ECO:0000256" key="2">
    <source>
        <dbReference type="ARBA" id="ARBA00022801"/>
    </source>
</evidence>
<dbReference type="PRINTS" id="PR00111">
    <property type="entry name" value="ABHYDROLASE"/>
</dbReference>
<dbReference type="Gene3D" id="3.40.50.1820">
    <property type="entry name" value="alpha/beta hydrolase"/>
    <property type="match status" value="1"/>
</dbReference>
<dbReference type="GeneID" id="107072607"/>
<evidence type="ECO:0000256" key="1">
    <source>
        <dbReference type="ARBA" id="ARBA00008645"/>
    </source>
</evidence>
<dbReference type="InterPro" id="IPR029058">
    <property type="entry name" value="AB_hydrolase_fold"/>
</dbReference>
<dbReference type="InterPro" id="IPR050266">
    <property type="entry name" value="AB_hydrolase_sf"/>
</dbReference>
<evidence type="ECO:0000313" key="4">
    <source>
        <dbReference type="Proteomes" id="UP000694924"/>
    </source>
</evidence>
<keyword evidence="2" id="KW-0378">Hydrolase</keyword>
<dbReference type="Pfam" id="PF00561">
    <property type="entry name" value="Abhydrolase_1"/>
    <property type="match status" value="1"/>
</dbReference>
<dbReference type="RefSeq" id="XP_015188164.1">
    <property type="nucleotide sequence ID" value="XM_015332678.1"/>
</dbReference>
<evidence type="ECO:0000313" key="5">
    <source>
        <dbReference type="RefSeq" id="XP_015188164.1"/>
    </source>
</evidence>
<dbReference type="Proteomes" id="UP000694924">
    <property type="component" value="Unplaced"/>
</dbReference>
<organism evidence="4 5">
    <name type="scientific">Polistes dominula</name>
    <name type="common">European paper wasp</name>
    <name type="synonym">Vespa dominula</name>
    <dbReference type="NCBI Taxonomy" id="743375"/>
    <lineage>
        <taxon>Eukaryota</taxon>
        <taxon>Metazoa</taxon>
        <taxon>Ecdysozoa</taxon>
        <taxon>Arthropoda</taxon>
        <taxon>Hexapoda</taxon>
        <taxon>Insecta</taxon>
        <taxon>Pterygota</taxon>
        <taxon>Neoptera</taxon>
        <taxon>Endopterygota</taxon>
        <taxon>Hymenoptera</taxon>
        <taxon>Apocrita</taxon>
        <taxon>Aculeata</taxon>
        <taxon>Vespoidea</taxon>
        <taxon>Vespidae</taxon>
        <taxon>Polistinae</taxon>
        <taxon>Polistini</taxon>
        <taxon>Polistes</taxon>
    </lineage>
</organism>
<protein>
    <submittedName>
        <fullName evidence="5">Serine hydrolase-like protein isoform X1</fullName>
    </submittedName>
</protein>
<sequence>MKYYNLITQEFNKAEDINRPAMEGKQQSEELKLSVPWGHVAAKAWGHSADRKILAVHGILDNAGTFNRIIKFLPKDCYIVCIDLPGHGFSSHFDSGVPLNYFSYMLTIHHVLNALQWNTCIYMGHSFGGHIGTMFSILYPKRIEKLILLDSLMSRPTLNEDYVSSLQEACDIAIKAVENKVPRLYTKEEVLYALKYTRFSTLNSEAAEALFERGLTQINDLYKYNRDFRLKKFVLPFYNVDQLLMCIEKLSTPCLIILSNSALDMNDKWQKYILNQLSGNNIYTVIYVNGNHDVHNNYPEKVAPYICKYLGSNNKSKL</sequence>
<dbReference type="PANTHER" id="PTHR43798:SF14">
    <property type="entry name" value="SERINE HYDROLASE-LIKE PROTEIN DDB_G0286239"/>
    <property type="match status" value="1"/>
</dbReference>